<feature type="compositionally biased region" description="Basic and acidic residues" evidence="1">
    <location>
        <begin position="106"/>
        <end position="117"/>
    </location>
</feature>
<dbReference type="InterPro" id="IPR013885">
    <property type="entry name" value="DUF1764_euk"/>
</dbReference>
<dbReference type="Pfam" id="PF08576">
    <property type="entry name" value="DUF1764"/>
    <property type="match status" value="1"/>
</dbReference>
<evidence type="ECO:0008006" key="4">
    <source>
        <dbReference type="Google" id="ProtNLM"/>
    </source>
</evidence>
<feature type="region of interest" description="Disordered" evidence="1">
    <location>
        <begin position="1"/>
        <end position="127"/>
    </location>
</feature>
<feature type="compositionally biased region" description="Basic and acidic residues" evidence="1">
    <location>
        <begin position="48"/>
        <end position="57"/>
    </location>
</feature>
<accession>A0A060SJH1</accession>
<feature type="compositionally biased region" description="Basic residues" evidence="1">
    <location>
        <begin position="33"/>
        <end position="47"/>
    </location>
</feature>
<dbReference type="OrthoDB" id="20835at2759"/>
<protein>
    <recommendedName>
        <fullName evidence="4">DUF1764-domain-containing protein</fullName>
    </recommendedName>
</protein>
<gene>
    <name evidence="2" type="ORF">BN946_scf184977.g46</name>
</gene>
<reference evidence="2" key="1">
    <citation type="submission" date="2014-01" db="EMBL/GenBank/DDBJ databases">
        <title>The genome of the white-rot fungus Pycnoporus cinnabarinus: a basidiomycete model with a versatile arsenal for lignocellulosic biomass breakdown.</title>
        <authorList>
            <person name="Levasseur A."/>
            <person name="Lomascolo A."/>
            <person name="Ruiz-Duenas F.J."/>
            <person name="Uzan E."/>
            <person name="Piumi F."/>
            <person name="Kues U."/>
            <person name="Ram A.F.J."/>
            <person name="Murat C."/>
            <person name="Haon M."/>
            <person name="Benoit I."/>
            <person name="Arfi Y."/>
            <person name="Chevret D."/>
            <person name="Drula E."/>
            <person name="Kwon M.J."/>
            <person name="Gouret P."/>
            <person name="Lesage-Meessen L."/>
            <person name="Lombard V."/>
            <person name="Mariette J."/>
            <person name="Noirot C."/>
            <person name="Park J."/>
            <person name="Patyshakuliyeva A."/>
            <person name="Wieneger R.A.B."/>
            <person name="Wosten H.A.B."/>
            <person name="Martin F."/>
            <person name="Coutinho P.M."/>
            <person name="de Vries R."/>
            <person name="Martinez A.T."/>
            <person name="Klopp C."/>
            <person name="Pontarotti P."/>
            <person name="Henrissat B."/>
            <person name="Record E."/>
        </authorList>
    </citation>
    <scope>NUCLEOTIDE SEQUENCE [LARGE SCALE GENOMIC DNA]</scope>
    <source>
        <strain evidence="2">BRFM137</strain>
    </source>
</reference>
<evidence type="ECO:0000256" key="1">
    <source>
        <dbReference type="SAM" id="MobiDB-lite"/>
    </source>
</evidence>
<dbReference type="AlphaFoldDB" id="A0A060SJH1"/>
<dbReference type="HOGENOM" id="CLU_103523_1_1_1"/>
<keyword evidence="3" id="KW-1185">Reference proteome</keyword>
<dbReference type="OMA" id="WNVYKAD"/>
<organism evidence="2 3">
    <name type="scientific">Pycnoporus cinnabarinus</name>
    <name type="common">Cinnabar-red polypore</name>
    <name type="synonym">Trametes cinnabarina</name>
    <dbReference type="NCBI Taxonomy" id="5643"/>
    <lineage>
        <taxon>Eukaryota</taxon>
        <taxon>Fungi</taxon>
        <taxon>Dikarya</taxon>
        <taxon>Basidiomycota</taxon>
        <taxon>Agaricomycotina</taxon>
        <taxon>Agaricomycetes</taxon>
        <taxon>Polyporales</taxon>
        <taxon>Polyporaceae</taxon>
        <taxon>Trametes</taxon>
    </lineage>
</organism>
<name>A0A060SJH1_PYCCI</name>
<dbReference type="PANTHER" id="PTHR34066:SF1">
    <property type="entry name" value="DUF1764 FAMILY PROTEIN"/>
    <property type="match status" value="1"/>
</dbReference>
<dbReference type="Proteomes" id="UP000029665">
    <property type="component" value="Unassembled WGS sequence"/>
</dbReference>
<proteinExistence type="predicted"/>
<sequence length="157" mass="17072">MPPSEIDAIFASKGTSSLPAPSPSSSSQPSEKKSKKKKKGKSAKRKRDHADPMHDSEDLAPPKPVKRKVPETVFDPSASLPSLKANARKPHSTVGAPPNVKKPKKVREDEARFKDSRGTGPRRTTEEGFAIYKEDELGITDQGGDTPLCPFDCQCCF</sequence>
<feature type="compositionally biased region" description="Low complexity" evidence="1">
    <location>
        <begin position="16"/>
        <end position="29"/>
    </location>
</feature>
<evidence type="ECO:0000313" key="3">
    <source>
        <dbReference type="Proteomes" id="UP000029665"/>
    </source>
</evidence>
<dbReference type="PANTHER" id="PTHR34066">
    <property type="entry name" value="GROWTH FACTOR 2"/>
    <property type="match status" value="1"/>
</dbReference>
<dbReference type="EMBL" id="CCBP010000112">
    <property type="protein sequence ID" value="CDO72349.1"/>
    <property type="molecule type" value="Genomic_DNA"/>
</dbReference>
<comment type="caution">
    <text evidence="2">The sequence shown here is derived from an EMBL/GenBank/DDBJ whole genome shotgun (WGS) entry which is preliminary data.</text>
</comment>
<evidence type="ECO:0000313" key="2">
    <source>
        <dbReference type="EMBL" id="CDO72349.1"/>
    </source>
</evidence>